<evidence type="ECO:0000313" key="1">
    <source>
        <dbReference type="EMBL" id="KAJ1894930.1"/>
    </source>
</evidence>
<sequence length="339" mass="37716">MERASSVVSEGTHLANNVNLMAIQEEDFAQLNGIDGFTGNADADFGTEPALSIRSKRKWSEHEESNSVGHSSMPMPVAAPTPMQPSSEIPSFVERSRLEKVERELHRLKKIIASLIPEELDDDDLRSVYGDLEQPRFSPENIVAQLMKTRLGAHINAYAERSSVGSQNAAMHLPPSPTSMSPIRGGDQNQNQQSRRARGLPMAPPPPPPPPQSSEYLPMSPLLTADSSFSSHNRREHSNGQSRGDGERPHSRGSMRRRESQESTVSIMAENPRMQESTVRRLRQELRPVSKRPIPPPQQQPLPHKDPGVMSKLLAEMKHHRLRPVKKPKDMVCASDTPD</sequence>
<proteinExistence type="predicted"/>
<accession>A0ACC1IK38</accession>
<dbReference type="Proteomes" id="UP001150581">
    <property type="component" value="Unassembled WGS sequence"/>
</dbReference>
<name>A0ACC1IK38_9FUNG</name>
<evidence type="ECO:0000313" key="2">
    <source>
        <dbReference type="Proteomes" id="UP001150581"/>
    </source>
</evidence>
<protein>
    <submittedName>
        <fullName evidence="1">Uncharacterized protein</fullName>
    </submittedName>
</protein>
<keyword evidence="2" id="KW-1185">Reference proteome</keyword>
<organism evidence="1 2">
    <name type="scientific">Kickxella alabastrina</name>
    <dbReference type="NCBI Taxonomy" id="61397"/>
    <lineage>
        <taxon>Eukaryota</taxon>
        <taxon>Fungi</taxon>
        <taxon>Fungi incertae sedis</taxon>
        <taxon>Zoopagomycota</taxon>
        <taxon>Kickxellomycotina</taxon>
        <taxon>Kickxellomycetes</taxon>
        <taxon>Kickxellales</taxon>
        <taxon>Kickxellaceae</taxon>
        <taxon>Kickxella</taxon>
    </lineage>
</organism>
<gene>
    <name evidence="1" type="ORF">LPJ66_004890</name>
</gene>
<reference evidence="1" key="1">
    <citation type="submission" date="2022-07" db="EMBL/GenBank/DDBJ databases">
        <title>Phylogenomic reconstructions and comparative analyses of Kickxellomycotina fungi.</title>
        <authorList>
            <person name="Reynolds N.K."/>
            <person name="Stajich J.E."/>
            <person name="Barry K."/>
            <person name="Grigoriev I.V."/>
            <person name="Crous P."/>
            <person name="Smith M.E."/>
        </authorList>
    </citation>
    <scope>NUCLEOTIDE SEQUENCE</scope>
    <source>
        <strain evidence="1">Benny 63K</strain>
    </source>
</reference>
<dbReference type="EMBL" id="JANBPG010000630">
    <property type="protein sequence ID" value="KAJ1894930.1"/>
    <property type="molecule type" value="Genomic_DNA"/>
</dbReference>
<comment type="caution">
    <text evidence="1">The sequence shown here is derived from an EMBL/GenBank/DDBJ whole genome shotgun (WGS) entry which is preliminary data.</text>
</comment>